<sequence length="103" mass="10996">MSETGSGNGARSEAVGGVQPKLRGRTTKAASKGALESNVVNEASLNEVKAGEIVNEQPPSGRKQLKRKQVAPKQEQALLPGTERMSGAWQRFYTAVSESIKDE</sequence>
<protein>
    <submittedName>
        <fullName evidence="2">Uncharacterized protein</fullName>
    </submittedName>
</protein>
<feature type="region of interest" description="Disordered" evidence="1">
    <location>
        <begin position="50"/>
        <end position="79"/>
    </location>
</feature>
<evidence type="ECO:0000313" key="2">
    <source>
        <dbReference type="EMBL" id="NEW07070.1"/>
    </source>
</evidence>
<dbReference type="RefSeq" id="WP_163947317.1">
    <property type="nucleotide sequence ID" value="NZ_JAAIKC010000004.1"/>
</dbReference>
<dbReference type="EMBL" id="JAAIKC010000004">
    <property type="protein sequence ID" value="NEW07070.1"/>
    <property type="molecule type" value="Genomic_DNA"/>
</dbReference>
<reference evidence="2" key="1">
    <citation type="submission" date="2020-02" db="EMBL/GenBank/DDBJ databases">
        <authorList>
            <person name="Shen X.-R."/>
            <person name="Zhang Y.-X."/>
        </authorList>
    </citation>
    <scope>NUCLEOTIDE SEQUENCE</scope>
    <source>
        <strain evidence="2">SYP-B3998</strain>
    </source>
</reference>
<accession>A0A6G3ZYA1</accession>
<proteinExistence type="predicted"/>
<dbReference type="AlphaFoldDB" id="A0A6G3ZYA1"/>
<evidence type="ECO:0000256" key="1">
    <source>
        <dbReference type="SAM" id="MobiDB-lite"/>
    </source>
</evidence>
<name>A0A6G3ZYA1_9BACL</name>
<comment type="caution">
    <text evidence="2">The sequence shown here is derived from an EMBL/GenBank/DDBJ whole genome shotgun (WGS) entry which is preliminary data.</text>
</comment>
<feature type="region of interest" description="Disordered" evidence="1">
    <location>
        <begin position="1"/>
        <end position="35"/>
    </location>
</feature>
<organism evidence="2">
    <name type="scientific">Paenibacillus sp. SYP-B3998</name>
    <dbReference type="NCBI Taxonomy" id="2678564"/>
    <lineage>
        <taxon>Bacteria</taxon>
        <taxon>Bacillati</taxon>
        <taxon>Bacillota</taxon>
        <taxon>Bacilli</taxon>
        <taxon>Bacillales</taxon>
        <taxon>Paenibacillaceae</taxon>
        <taxon>Paenibacillus</taxon>
    </lineage>
</organism>
<gene>
    <name evidence="2" type="ORF">GK047_13745</name>
</gene>